<dbReference type="NCBIfam" id="TIGR00254">
    <property type="entry name" value="GGDEF"/>
    <property type="match status" value="1"/>
</dbReference>
<dbReference type="SMART" id="SM00267">
    <property type="entry name" value="GGDEF"/>
    <property type="match status" value="1"/>
</dbReference>
<dbReference type="InterPro" id="IPR001633">
    <property type="entry name" value="EAL_dom"/>
</dbReference>
<accession>A0A1H2A9C9</accession>
<dbReference type="CDD" id="cd01948">
    <property type="entry name" value="EAL"/>
    <property type="match status" value="1"/>
</dbReference>
<dbReference type="InterPro" id="IPR035919">
    <property type="entry name" value="EAL_sf"/>
</dbReference>
<dbReference type="PROSITE" id="PS50883">
    <property type="entry name" value="EAL"/>
    <property type="match status" value="1"/>
</dbReference>
<dbReference type="Pfam" id="PF01590">
    <property type="entry name" value="GAF"/>
    <property type="match status" value="1"/>
</dbReference>
<dbReference type="SMART" id="SM00052">
    <property type="entry name" value="EAL"/>
    <property type="match status" value="1"/>
</dbReference>
<dbReference type="GO" id="GO:0071111">
    <property type="term" value="F:cyclic-guanylate-specific phosphodiesterase activity"/>
    <property type="evidence" value="ECO:0007669"/>
    <property type="project" value="InterPro"/>
</dbReference>
<dbReference type="CDD" id="cd01949">
    <property type="entry name" value="GGDEF"/>
    <property type="match status" value="1"/>
</dbReference>
<dbReference type="SUPFAM" id="SSF55781">
    <property type="entry name" value="GAF domain-like"/>
    <property type="match status" value="1"/>
</dbReference>
<evidence type="ECO:0000313" key="4">
    <source>
        <dbReference type="Proteomes" id="UP000199092"/>
    </source>
</evidence>
<keyword evidence="4" id="KW-1185">Reference proteome</keyword>
<dbReference type="Gene3D" id="3.30.70.270">
    <property type="match status" value="1"/>
</dbReference>
<feature type="domain" description="EAL" evidence="1">
    <location>
        <begin position="358"/>
        <end position="612"/>
    </location>
</feature>
<dbReference type="Pfam" id="PF00563">
    <property type="entry name" value="EAL"/>
    <property type="match status" value="1"/>
</dbReference>
<dbReference type="InterPro" id="IPR029016">
    <property type="entry name" value="GAF-like_dom_sf"/>
</dbReference>
<dbReference type="PANTHER" id="PTHR33121:SF70">
    <property type="entry name" value="SIGNALING PROTEIN YKOW"/>
    <property type="match status" value="1"/>
</dbReference>
<organism evidence="3 4">
    <name type="scientific">Friedmanniella luteola</name>
    <dbReference type="NCBI Taxonomy" id="546871"/>
    <lineage>
        <taxon>Bacteria</taxon>
        <taxon>Bacillati</taxon>
        <taxon>Actinomycetota</taxon>
        <taxon>Actinomycetes</taxon>
        <taxon>Propionibacteriales</taxon>
        <taxon>Nocardioidaceae</taxon>
        <taxon>Friedmanniella</taxon>
    </lineage>
</organism>
<dbReference type="RefSeq" id="WP_157720595.1">
    <property type="nucleotide sequence ID" value="NZ_LT629749.1"/>
</dbReference>
<dbReference type="STRING" id="546871.SAMN04488543_4316"/>
<name>A0A1H2A9C9_9ACTN</name>
<evidence type="ECO:0000313" key="3">
    <source>
        <dbReference type="EMBL" id="SDT42558.1"/>
    </source>
</evidence>
<dbReference type="InterPro" id="IPR000160">
    <property type="entry name" value="GGDEF_dom"/>
</dbReference>
<dbReference type="PROSITE" id="PS50887">
    <property type="entry name" value="GGDEF"/>
    <property type="match status" value="1"/>
</dbReference>
<dbReference type="SUPFAM" id="SSF55073">
    <property type="entry name" value="Nucleotide cyclase"/>
    <property type="match status" value="1"/>
</dbReference>
<dbReference type="InterPro" id="IPR029787">
    <property type="entry name" value="Nucleotide_cyclase"/>
</dbReference>
<dbReference type="Proteomes" id="UP000199092">
    <property type="component" value="Chromosome I"/>
</dbReference>
<evidence type="ECO:0000259" key="2">
    <source>
        <dbReference type="PROSITE" id="PS50887"/>
    </source>
</evidence>
<dbReference type="Pfam" id="PF00990">
    <property type="entry name" value="GGDEF"/>
    <property type="match status" value="1"/>
</dbReference>
<reference evidence="3 4" key="1">
    <citation type="submission" date="2016-10" db="EMBL/GenBank/DDBJ databases">
        <authorList>
            <person name="de Groot N.N."/>
        </authorList>
    </citation>
    <scope>NUCLEOTIDE SEQUENCE [LARGE SCALE GENOMIC DNA]</scope>
    <source>
        <strain evidence="3 4">DSM 21741</strain>
    </source>
</reference>
<dbReference type="Gene3D" id="3.30.450.40">
    <property type="match status" value="1"/>
</dbReference>
<dbReference type="EMBL" id="LT629749">
    <property type="protein sequence ID" value="SDT42558.1"/>
    <property type="molecule type" value="Genomic_DNA"/>
</dbReference>
<dbReference type="InterPro" id="IPR003018">
    <property type="entry name" value="GAF"/>
</dbReference>
<feature type="domain" description="GGDEF" evidence="2">
    <location>
        <begin position="211"/>
        <end position="349"/>
    </location>
</feature>
<gene>
    <name evidence="3" type="ORF">SAMN04488543_4316</name>
</gene>
<dbReference type="InterPro" id="IPR050706">
    <property type="entry name" value="Cyclic-di-GMP_PDE-like"/>
</dbReference>
<dbReference type="PANTHER" id="PTHR33121">
    <property type="entry name" value="CYCLIC DI-GMP PHOSPHODIESTERASE PDEF"/>
    <property type="match status" value="1"/>
</dbReference>
<dbReference type="SUPFAM" id="SSF141868">
    <property type="entry name" value="EAL domain-like"/>
    <property type="match status" value="1"/>
</dbReference>
<dbReference type="SMART" id="SM00065">
    <property type="entry name" value="GAF"/>
    <property type="match status" value="1"/>
</dbReference>
<dbReference type="AlphaFoldDB" id="A0A1H2A9C9"/>
<protein>
    <submittedName>
        <fullName evidence="3">Diguanylate cyclase (GGDEF) domain-containing protein</fullName>
    </submittedName>
</protein>
<evidence type="ECO:0000259" key="1">
    <source>
        <dbReference type="PROSITE" id="PS50883"/>
    </source>
</evidence>
<dbReference type="InterPro" id="IPR043128">
    <property type="entry name" value="Rev_trsase/Diguanyl_cyclase"/>
</dbReference>
<proteinExistence type="predicted"/>
<sequence length="620" mass="66895">MTAGATTEQALVPPALTALMSFDEASERVLDYLRTLIPMSFWAVTAHDAEGDRQVYLHLRDQSGRAAVGDSNAWSESFCQYMVAGLAPQLAADIRAVPRYAALSAAAGLAVGAYVGVPIRTGDGELFGTLCASDPDRQESAVLERHAPLLQLLATLLGQILTGERLQLDAREREATLRWRAFHDELTSLPNRALFYDRLEHALALHARDQRPVAVLTLDVDDFKAVNDAFGHGGGDALLVGLSRRLQAAVRAGDTLARMGGDEFAVLLEPSGGRGGLQGAQRVAERVMAALDEPFQVGGQRIKVGVSVGVAALEPGTHGVGAEVLLTQADVALYTAKRGGKFQSTVYQPTMRLPEARDLQLREPLREAIENGEIQEVYQPVVALDTLTVVGVECLARWTHQGRPVGPDVFIPLAARSRLLPALTTLMVGRACAQLRQWRRTLGHDRLRVAVNVPPGLLKDPAFPGQLTAQVLGAGVHPRQLTLEITEDALLDDPDAAAVIAEELHAAGFRLALDDFGTGYSSLLHLRTIPLDVVKIDRGFTSDVDTNPRTRRFMQALLTMGHELGLRVVVEGVERVSQADVLRELGATHAQGYLYARPAPADQLDLSTLRPRPTPEPAAS</sequence>
<dbReference type="OrthoDB" id="23692at2"/>
<dbReference type="Gene3D" id="3.20.20.450">
    <property type="entry name" value="EAL domain"/>
    <property type="match status" value="1"/>
</dbReference>